<keyword evidence="1" id="KW-0695">RNA-directed DNA polymerase</keyword>
<evidence type="ECO:0000313" key="1">
    <source>
        <dbReference type="EMBL" id="PWA45980.1"/>
    </source>
</evidence>
<name>A0A2U1LAE8_ARTAN</name>
<proteinExistence type="predicted"/>
<dbReference type="GO" id="GO:0003964">
    <property type="term" value="F:RNA-directed DNA polymerase activity"/>
    <property type="evidence" value="ECO:0007669"/>
    <property type="project" value="UniProtKB-KW"/>
</dbReference>
<sequence length="104" mass="12210">MSACKRTLGDENSIKFWGEVWCGDHPLKVMFPRIYALDENKWCIEAQRINIRDWKYALRRSPRGGVESSQFSDLMAVISDVALSDSGDGWKWYNYSKKWNNKEK</sequence>
<reference evidence="1 2" key="1">
    <citation type="journal article" date="2018" name="Mol. Plant">
        <title>The genome of Artemisia annua provides insight into the evolution of Asteraceae family and artemisinin biosynthesis.</title>
        <authorList>
            <person name="Shen Q."/>
            <person name="Zhang L."/>
            <person name="Liao Z."/>
            <person name="Wang S."/>
            <person name="Yan T."/>
            <person name="Shi P."/>
            <person name="Liu M."/>
            <person name="Fu X."/>
            <person name="Pan Q."/>
            <person name="Wang Y."/>
            <person name="Lv Z."/>
            <person name="Lu X."/>
            <person name="Zhang F."/>
            <person name="Jiang W."/>
            <person name="Ma Y."/>
            <person name="Chen M."/>
            <person name="Hao X."/>
            <person name="Li L."/>
            <person name="Tang Y."/>
            <person name="Lv G."/>
            <person name="Zhou Y."/>
            <person name="Sun X."/>
            <person name="Brodelius P.E."/>
            <person name="Rose J.K.C."/>
            <person name="Tang K."/>
        </authorList>
    </citation>
    <scope>NUCLEOTIDE SEQUENCE [LARGE SCALE GENOMIC DNA]</scope>
    <source>
        <strain evidence="2">cv. Huhao1</strain>
        <tissue evidence="1">Leaf</tissue>
    </source>
</reference>
<accession>A0A2U1LAE8</accession>
<protein>
    <submittedName>
        <fullName evidence="1">RNA-directed DNA polymerase, eukaryota, Reverse transcriptase zinc-binding domain protein</fullName>
    </submittedName>
</protein>
<keyword evidence="1" id="KW-0548">Nucleotidyltransferase</keyword>
<keyword evidence="1" id="KW-0808">Transferase</keyword>
<dbReference type="OrthoDB" id="1827460at2759"/>
<dbReference type="Proteomes" id="UP000245207">
    <property type="component" value="Unassembled WGS sequence"/>
</dbReference>
<keyword evidence="2" id="KW-1185">Reference proteome</keyword>
<dbReference type="PANTHER" id="PTHR36617">
    <property type="entry name" value="PROTEIN, PUTATIVE-RELATED"/>
    <property type="match status" value="1"/>
</dbReference>
<dbReference type="AlphaFoldDB" id="A0A2U1LAE8"/>
<dbReference type="EMBL" id="PKPP01010509">
    <property type="protein sequence ID" value="PWA45980.1"/>
    <property type="molecule type" value="Genomic_DNA"/>
</dbReference>
<evidence type="ECO:0000313" key="2">
    <source>
        <dbReference type="Proteomes" id="UP000245207"/>
    </source>
</evidence>
<dbReference type="PANTHER" id="PTHR36617:SF15">
    <property type="entry name" value="REVERSE TRANSCRIPTASE ZINC-BINDING DOMAIN-CONTAINING PROTEIN"/>
    <property type="match status" value="1"/>
</dbReference>
<organism evidence="1 2">
    <name type="scientific">Artemisia annua</name>
    <name type="common">Sweet wormwood</name>
    <dbReference type="NCBI Taxonomy" id="35608"/>
    <lineage>
        <taxon>Eukaryota</taxon>
        <taxon>Viridiplantae</taxon>
        <taxon>Streptophyta</taxon>
        <taxon>Embryophyta</taxon>
        <taxon>Tracheophyta</taxon>
        <taxon>Spermatophyta</taxon>
        <taxon>Magnoliopsida</taxon>
        <taxon>eudicotyledons</taxon>
        <taxon>Gunneridae</taxon>
        <taxon>Pentapetalae</taxon>
        <taxon>asterids</taxon>
        <taxon>campanulids</taxon>
        <taxon>Asterales</taxon>
        <taxon>Asteraceae</taxon>
        <taxon>Asteroideae</taxon>
        <taxon>Anthemideae</taxon>
        <taxon>Artemisiinae</taxon>
        <taxon>Artemisia</taxon>
    </lineage>
</organism>
<gene>
    <name evidence="1" type="ORF">CTI12_AA325170</name>
</gene>
<comment type="caution">
    <text evidence="1">The sequence shown here is derived from an EMBL/GenBank/DDBJ whole genome shotgun (WGS) entry which is preliminary data.</text>
</comment>